<accession>A0A0F9AXK7</accession>
<organism evidence="1">
    <name type="scientific">marine sediment metagenome</name>
    <dbReference type="NCBI Taxonomy" id="412755"/>
    <lineage>
        <taxon>unclassified sequences</taxon>
        <taxon>metagenomes</taxon>
        <taxon>ecological metagenomes</taxon>
    </lineage>
</organism>
<evidence type="ECO:0000313" key="1">
    <source>
        <dbReference type="EMBL" id="KKK83099.1"/>
    </source>
</evidence>
<protein>
    <submittedName>
        <fullName evidence="1">Uncharacterized protein</fullName>
    </submittedName>
</protein>
<comment type="caution">
    <text evidence="1">The sequence shown here is derived from an EMBL/GenBank/DDBJ whole genome shotgun (WGS) entry which is preliminary data.</text>
</comment>
<dbReference type="AlphaFoldDB" id="A0A0F9AXK7"/>
<reference evidence="1" key="1">
    <citation type="journal article" date="2015" name="Nature">
        <title>Complex archaea that bridge the gap between prokaryotes and eukaryotes.</title>
        <authorList>
            <person name="Spang A."/>
            <person name="Saw J.H."/>
            <person name="Jorgensen S.L."/>
            <person name="Zaremba-Niedzwiedzka K."/>
            <person name="Martijn J."/>
            <person name="Lind A.E."/>
            <person name="van Eijk R."/>
            <person name="Schleper C."/>
            <person name="Guy L."/>
            <person name="Ettema T.J."/>
        </authorList>
    </citation>
    <scope>NUCLEOTIDE SEQUENCE</scope>
</reference>
<proteinExistence type="predicted"/>
<dbReference type="EMBL" id="LAZR01052377">
    <property type="protein sequence ID" value="KKK83099.1"/>
    <property type="molecule type" value="Genomic_DNA"/>
</dbReference>
<sequence length="24" mass="2577">MSNGIQGGMVPIAFGHAFAMRQKK</sequence>
<name>A0A0F9AXK7_9ZZZZ</name>
<feature type="non-terminal residue" evidence="1">
    <location>
        <position position="24"/>
    </location>
</feature>
<gene>
    <name evidence="1" type="ORF">LCGC14_2796800</name>
</gene>